<feature type="region of interest" description="Disordered" evidence="1">
    <location>
        <begin position="160"/>
        <end position="236"/>
    </location>
</feature>
<feature type="compositionally biased region" description="Basic and acidic residues" evidence="1">
    <location>
        <begin position="227"/>
        <end position="236"/>
    </location>
</feature>
<dbReference type="VEuPathDB" id="VectorBase:HLOH_048856"/>
<organism evidence="2 3">
    <name type="scientific">Haemaphysalis longicornis</name>
    <name type="common">Bush tick</name>
    <dbReference type="NCBI Taxonomy" id="44386"/>
    <lineage>
        <taxon>Eukaryota</taxon>
        <taxon>Metazoa</taxon>
        <taxon>Ecdysozoa</taxon>
        <taxon>Arthropoda</taxon>
        <taxon>Chelicerata</taxon>
        <taxon>Arachnida</taxon>
        <taxon>Acari</taxon>
        <taxon>Parasitiformes</taxon>
        <taxon>Ixodida</taxon>
        <taxon>Ixodoidea</taxon>
        <taxon>Ixodidae</taxon>
        <taxon>Haemaphysalinae</taxon>
        <taxon>Haemaphysalis</taxon>
    </lineage>
</organism>
<evidence type="ECO:0000313" key="3">
    <source>
        <dbReference type="Proteomes" id="UP000821853"/>
    </source>
</evidence>
<gene>
    <name evidence="2" type="ORF">HPB48_018116</name>
</gene>
<dbReference type="AlphaFoldDB" id="A0A9J6GU18"/>
<dbReference type="EMBL" id="JABSTR010000009">
    <property type="protein sequence ID" value="KAH9378962.1"/>
    <property type="molecule type" value="Genomic_DNA"/>
</dbReference>
<name>A0A9J6GU18_HAELO</name>
<accession>A0A9J6GU18</accession>
<proteinExistence type="predicted"/>
<keyword evidence="3" id="KW-1185">Reference proteome</keyword>
<evidence type="ECO:0000313" key="2">
    <source>
        <dbReference type="EMBL" id="KAH9378962.1"/>
    </source>
</evidence>
<sequence>MLRMLTLLQGTKILTEQMMGRMVTLIISFEGAHIPREICCAGGIFRCRPHRPKAQYCHRCQQLMHRADVCTHKPRCPAFGQVLPEDASHTCSADSVCLRCGGPHLSHNATCSDRKAADVAVRSQHTTNVSLSVQLPCQLMQQPISMVPRMSRSRIHTKFAMSSRNSASSSARLPSNPSNDSPVDHRSSNHAAKVSQPLSHTPEHDRKSPALTYRDILHKQPPAPQVTEHRPPLHPT</sequence>
<dbReference type="OrthoDB" id="7765078at2759"/>
<comment type="caution">
    <text evidence="2">The sequence shown here is derived from an EMBL/GenBank/DDBJ whole genome shotgun (WGS) entry which is preliminary data.</text>
</comment>
<feature type="compositionally biased region" description="Low complexity" evidence="1">
    <location>
        <begin position="162"/>
        <end position="178"/>
    </location>
</feature>
<evidence type="ECO:0000256" key="1">
    <source>
        <dbReference type="SAM" id="MobiDB-lite"/>
    </source>
</evidence>
<protein>
    <submittedName>
        <fullName evidence="2">Uncharacterized protein</fullName>
    </submittedName>
</protein>
<reference evidence="2 3" key="1">
    <citation type="journal article" date="2020" name="Cell">
        <title>Large-Scale Comparative Analyses of Tick Genomes Elucidate Their Genetic Diversity and Vector Capacities.</title>
        <authorList>
            <consortium name="Tick Genome and Microbiome Consortium (TIGMIC)"/>
            <person name="Jia N."/>
            <person name="Wang J."/>
            <person name="Shi W."/>
            <person name="Du L."/>
            <person name="Sun Y."/>
            <person name="Zhan W."/>
            <person name="Jiang J.F."/>
            <person name="Wang Q."/>
            <person name="Zhang B."/>
            <person name="Ji P."/>
            <person name="Bell-Sakyi L."/>
            <person name="Cui X.M."/>
            <person name="Yuan T.T."/>
            <person name="Jiang B.G."/>
            <person name="Yang W.F."/>
            <person name="Lam T.T."/>
            <person name="Chang Q.C."/>
            <person name="Ding S.J."/>
            <person name="Wang X.J."/>
            <person name="Zhu J.G."/>
            <person name="Ruan X.D."/>
            <person name="Zhao L."/>
            <person name="Wei J.T."/>
            <person name="Ye R.Z."/>
            <person name="Que T.C."/>
            <person name="Du C.H."/>
            <person name="Zhou Y.H."/>
            <person name="Cheng J.X."/>
            <person name="Dai P.F."/>
            <person name="Guo W.B."/>
            <person name="Han X.H."/>
            <person name="Huang E.J."/>
            <person name="Li L.F."/>
            <person name="Wei W."/>
            <person name="Gao Y.C."/>
            <person name="Liu J.Z."/>
            <person name="Shao H.Z."/>
            <person name="Wang X."/>
            <person name="Wang C.C."/>
            <person name="Yang T.C."/>
            <person name="Huo Q.B."/>
            <person name="Li W."/>
            <person name="Chen H.Y."/>
            <person name="Chen S.E."/>
            <person name="Zhou L.G."/>
            <person name="Ni X.B."/>
            <person name="Tian J.H."/>
            <person name="Sheng Y."/>
            <person name="Liu T."/>
            <person name="Pan Y.S."/>
            <person name="Xia L.Y."/>
            <person name="Li J."/>
            <person name="Zhao F."/>
            <person name="Cao W.C."/>
        </authorList>
    </citation>
    <scope>NUCLEOTIDE SEQUENCE [LARGE SCALE GENOMIC DNA]</scope>
    <source>
        <strain evidence="2">HaeL-2018</strain>
    </source>
</reference>
<dbReference type="Proteomes" id="UP000821853">
    <property type="component" value="Unassembled WGS sequence"/>
</dbReference>